<organism evidence="2 3">
    <name type="scientific">Pythium insidiosum</name>
    <name type="common">Pythiosis disease agent</name>
    <dbReference type="NCBI Taxonomy" id="114742"/>
    <lineage>
        <taxon>Eukaryota</taxon>
        <taxon>Sar</taxon>
        <taxon>Stramenopiles</taxon>
        <taxon>Oomycota</taxon>
        <taxon>Peronosporomycetes</taxon>
        <taxon>Pythiales</taxon>
        <taxon>Pythiaceae</taxon>
        <taxon>Pythium</taxon>
    </lineage>
</organism>
<feature type="compositionally biased region" description="Basic and acidic residues" evidence="1">
    <location>
        <begin position="42"/>
        <end position="65"/>
    </location>
</feature>
<evidence type="ECO:0000256" key="1">
    <source>
        <dbReference type="SAM" id="MobiDB-lite"/>
    </source>
</evidence>
<proteinExistence type="predicted"/>
<evidence type="ECO:0000313" key="3">
    <source>
        <dbReference type="Proteomes" id="UP001209570"/>
    </source>
</evidence>
<comment type="caution">
    <text evidence="2">The sequence shown here is derived from an EMBL/GenBank/DDBJ whole genome shotgun (WGS) entry which is preliminary data.</text>
</comment>
<dbReference type="Proteomes" id="UP001209570">
    <property type="component" value="Unassembled WGS sequence"/>
</dbReference>
<feature type="compositionally biased region" description="Basic and acidic residues" evidence="1">
    <location>
        <begin position="154"/>
        <end position="167"/>
    </location>
</feature>
<gene>
    <name evidence="2" type="ORF">P43SY_000495</name>
</gene>
<name>A0AAD5M3F5_PYTIN</name>
<evidence type="ECO:0000313" key="2">
    <source>
        <dbReference type="EMBL" id="KAJ0402881.1"/>
    </source>
</evidence>
<dbReference type="EMBL" id="JAKCXM010000093">
    <property type="protein sequence ID" value="KAJ0402881.1"/>
    <property type="molecule type" value="Genomic_DNA"/>
</dbReference>
<keyword evidence="3" id="KW-1185">Reference proteome</keyword>
<accession>A0AAD5M3F5</accession>
<feature type="region of interest" description="Disordered" evidence="1">
    <location>
        <begin position="31"/>
        <end position="66"/>
    </location>
</feature>
<feature type="compositionally biased region" description="Polar residues" evidence="1">
    <location>
        <begin position="188"/>
        <end position="198"/>
    </location>
</feature>
<reference evidence="2" key="1">
    <citation type="submission" date="2021-12" db="EMBL/GenBank/DDBJ databases">
        <title>Prjna785345.</title>
        <authorList>
            <person name="Rujirawat T."/>
            <person name="Krajaejun T."/>
        </authorList>
    </citation>
    <scope>NUCLEOTIDE SEQUENCE</scope>
    <source>
        <strain evidence="2">Pi057C3</strain>
    </source>
</reference>
<protein>
    <submittedName>
        <fullName evidence="2">Uncharacterized protein</fullName>
    </submittedName>
</protein>
<sequence>MSVLEQSMMDMEMLTSQMRESRFPMTESMLTVPSTTEDDEFFKDLPVTERGEQPKSKQPEAERGAQRAFSAYSFSNSSVVDDQGRRIVSTRRRYEDSTGRLKAVHDREVDGRRLKTIWNRKNKDEQGEHRTVCSDGTPEDFERLWAKTPFALAQEKKNKQLKHKGDESGQSQTQAGEKKADSKMASEIATSAAQPMEP</sequence>
<feature type="region of interest" description="Disordered" evidence="1">
    <location>
        <begin position="154"/>
        <end position="198"/>
    </location>
</feature>
<dbReference type="AlphaFoldDB" id="A0AAD5M3F5"/>